<evidence type="ECO:0000256" key="3">
    <source>
        <dbReference type="ARBA" id="ARBA00023136"/>
    </source>
</evidence>
<evidence type="ECO:0000256" key="2">
    <source>
        <dbReference type="ARBA" id="ARBA00022729"/>
    </source>
</evidence>
<keyword evidence="5" id="KW-0449">Lipoprotein</keyword>
<proteinExistence type="predicted"/>
<feature type="chain" id="PRO_5046943081" evidence="6">
    <location>
        <begin position="44"/>
        <end position="456"/>
    </location>
</feature>
<dbReference type="Proteomes" id="UP001230289">
    <property type="component" value="Unassembled WGS sequence"/>
</dbReference>
<dbReference type="EMBL" id="JAVFCB010000009">
    <property type="protein sequence ID" value="MDQ4215190.1"/>
    <property type="molecule type" value="Genomic_DNA"/>
</dbReference>
<dbReference type="PANTHER" id="PTHR43649:SF33">
    <property type="entry name" value="POLYGALACTURONAN_RHAMNOGALACTURONAN-BINDING PROTEIN YTCQ"/>
    <property type="match status" value="1"/>
</dbReference>
<evidence type="ECO:0000256" key="1">
    <source>
        <dbReference type="ARBA" id="ARBA00022475"/>
    </source>
</evidence>
<protein>
    <submittedName>
        <fullName evidence="7">Sugar ABC transporter substrate-binding protein</fullName>
    </submittedName>
</protein>
<name>A0ABU0XM78_9MICO</name>
<evidence type="ECO:0000256" key="4">
    <source>
        <dbReference type="ARBA" id="ARBA00023139"/>
    </source>
</evidence>
<keyword evidence="1" id="KW-1003">Cell membrane</keyword>
<dbReference type="Gene3D" id="3.40.190.10">
    <property type="entry name" value="Periplasmic binding protein-like II"/>
    <property type="match status" value="1"/>
</dbReference>
<dbReference type="Pfam" id="PF01547">
    <property type="entry name" value="SBP_bac_1"/>
    <property type="match status" value="1"/>
</dbReference>
<keyword evidence="3" id="KW-0472">Membrane</keyword>
<organism evidence="7 8">
    <name type="scientific">Microbacterium capsulatum</name>
    <dbReference type="NCBI Taxonomy" id="3041921"/>
    <lineage>
        <taxon>Bacteria</taxon>
        <taxon>Bacillati</taxon>
        <taxon>Actinomycetota</taxon>
        <taxon>Actinomycetes</taxon>
        <taxon>Micrococcales</taxon>
        <taxon>Microbacteriaceae</taxon>
        <taxon>Microbacterium</taxon>
    </lineage>
</organism>
<comment type="caution">
    <text evidence="7">The sequence shown here is derived from an EMBL/GenBank/DDBJ whole genome shotgun (WGS) entry which is preliminary data.</text>
</comment>
<dbReference type="PANTHER" id="PTHR43649">
    <property type="entry name" value="ARABINOSE-BINDING PROTEIN-RELATED"/>
    <property type="match status" value="1"/>
</dbReference>
<evidence type="ECO:0000256" key="5">
    <source>
        <dbReference type="ARBA" id="ARBA00023288"/>
    </source>
</evidence>
<evidence type="ECO:0000313" key="8">
    <source>
        <dbReference type="Proteomes" id="UP001230289"/>
    </source>
</evidence>
<evidence type="ECO:0000256" key="6">
    <source>
        <dbReference type="SAM" id="SignalP"/>
    </source>
</evidence>
<feature type="signal peptide" evidence="6">
    <location>
        <begin position="1"/>
        <end position="43"/>
    </location>
</feature>
<keyword evidence="8" id="KW-1185">Reference proteome</keyword>
<reference evidence="7 8" key="1">
    <citation type="submission" date="2023-08" db="EMBL/GenBank/DDBJ databases">
        <title>Microbacterium sp. nov., isolated from a waste landfill.</title>
        <authorList>
            <person name="Wen W."/>
        </authorList>
    </citation>
    <scope>NUCLEOTIDE SEQUENCE [LARGE SCALE GENOMIC DNA]</scope>
    <source>
        <strain evidence="7 8">ASV81</strain>
    </source>
</reference>
<keyword evidence="4" id="KW-0564">Palmitate</keyword>
<dbReference type="RefSeq" id="WP_308490144.1">
    <property type="nucleotide sequence ID" value="NZ_JAVFCB010000009.1"/>
</dbReference>
<dbReference type="InterPro" id="IPR050490">
    <property type="entry name" value="Bact_solute-bd_prot1"/>
</dbReference>
<evidence type="ECO:0000313" key="7">
    <source>
        <dbReference type="EMBL" id="MDQ4215190.1"/>
    </source>
</evidence>
<gene>
    <name evidence="7" type="ORF">RBR11_14820</name>
</gene>
<dbReference type="InterPro" id="IPR006059">
    <property type="entry name" value="SBP"/>
</dbReference>
<dbReference type="CDD" id="cd13585">
    <property type="entry name" value="PBP2_TMBP_like"/>
    <property type="match status" value="1"/>
</dbReference>
<sequence length="456" mass="47865">MIPTFRSDTGRRGRGRLVRLAGAAASVAVLGVLAACSSGPSAAAPSATAVPTVDPNQTYNITYWSWTKASQQAVDAFNAAHPRIHVTFEQIPSGSAGGYAKISDAFKAGNGPDVFNAEYPNLPGFVAAGQVADISGYIDPKLKAKYVPQAWDLTTLGGKTWAVPYDLGVQVMYYRTDLFKKYGLSVPKTWDEYRATAQKLKAAAPDTYLTNYTVDSGAALAAFSWQAGAQWFSTSGDTWKVNFTDSASKKVASYWQGMIDDGLVDKVSGAAQGYNADLASGKIITQLSASWQAAYIPGTLPDQSGLWAAAPMPSFDGKPASGMLGGSSYAIAKSSKNIAADVEFAQWMTSQTAAIQPRVQGGGSSAFLSNSNAASVAKSNFTSTYYPSQNPYEVFPAVAKGLKPWTWGPTMTGTNVAMANAAQGLGANATVLQVLQAGQKDAMDEMKSMGLSAKAG</sequence>
<keyword evidence="2 6" id="KW-0732">Signal</keyword>
<dbReference type="SUPFAM" id="SSF53850">
    <property type="entry name" value="Periplasmic binding protein-like II"/>
    <property type="match status" value="1"/>
</dbReference>
<accession>A0ABU0XM78</accession>